<dbReference type="InterPro" id="IPR038299">
    <property type="entry name" value="DAO_C_sf"/>
</dbReference>
<comment type="caution">
    <text evidence="9">The sequence shown here is derived from an EMBL/GenBank/DDBJ whole genome shotgun (WGS) entry which is preliminary data.</text>
</comment>
<dbReference type="Gene3D" id="1.10.8.870">
    <property type="entry name" value="Alpha-glycerophosphate oxidase, cap domain"/>
    <property type="match status" value="1"/>
</dbReference>
<evidence type="ECO:0000313" key="9">
    <source>
        <dbReference type="EMBL" id="MBK9296642.1"/>
    </source>
</evidence>
<dbReference type="GO" id="GO:0004368">
    <property type="term" value="F:glycerol-3-phosphate dehydrogenase (quinone) activity"/>
    <property type="evidence" value="ECO:0007669"/>
    <property type="project" value="InterPro"/>
</dbReference>
<accession>A0A936NAG3</accession>
<dbReference type="InterPro" id="IPR006076">
    <property type="entry name" value="FAD-dep_OxRdtase"/>
</dbReference>
<evidence type="ECO:0000256" key="3">
    <source>
        <dbReference type="ARBA" id="ARBA00022630"/>
    </source>
</evidence>
<evidence type="ECO:0000256" key="1">
    <source>
        <dbReference type="ARBA" id="ARBA00001974"/>
    </source>
</evidence>
<evidence type="ECO:0000256" key="5">
    <source>
        <dbReference type="ARBA" id="ARBA00023002"/>
    </source>
</evidence>
<protein>
    <submittedName>
        <fullName evidence="9">FAD-dependent oxidoreductase</fullName>
    </submittedName>
</protein>
<reference evidence="9 10" key="1">
    <citation type="submission" date="2020-10" db="EMBL/GenBank/DDBJ databases">
        <title>Connecting structure to function with the recovery of over 1000 high-quality activated sludge metagenome-assembled genomes encoding full-length rRNA genes using long-read sequencing.</title>
        <authorList>
            <person name="Singleton C.M."/>
            <person name="Petriglieri F."/>
            <person name="Kristensen J.M."/>
            <person name="Kirkegaard R.H."/>
            <person name="Michaelsen T.Y."/>
            <person name="Andersen M.H."/>
            <person name="Karst S.M."/>
            <person name="Dueholm M.S."/>
            <person name="Nielsen P.H."/>
            <person name="Albertsen M."/>
        </authorList>
    </citation>
    <scope>NUCLEOTIDE SEQUENCE [LARGE SCALE GENOMIC DNA]</scope>
    <source>
        <strain evidence="9">Lyne_18-Q3-R50-59_MAXAC.006</strain>
    </source>
</reference>
<feature type="domain" description="Alpha-glycerophosphate oxidase C-terminal" evidence="8">
    <location>
        <begin position="439"/>
        <end position="504"/>
    </location>
</feature>
<dbReference type="PANTHER" id="PTHR11985:SF15">
    <property type="entry name" value="GLYCEROL-3-PHOSPHATE DEHYDROGENASE, MITOCHONDRIAL"/>
    <property type="match status" value="1"/>
</dbReference>
<dbReference type="Proteomes" id="UP000727993">
    <property type="component" value="Unassembled WGS sequence"/>
</dbReference>
<evidence type="ECO:0000259" key="7">
    <source>
        <dbReference type="Pfam" id="PF01266"/>
    </source>
</evidence>
<sequence>MALRDTNIDRLRDGMVDVAIVGGGINGAVTAASLAGRGASVALIDRADFGSETSQESSNLVWGGFKYLENYELPLVYKLCESRNRLMKAYPDNVAELSFLAALDDSSPYPPWFAALGATAYWGIGKFRTRPPKLHSAEAIKKTEPVIDTDGVRGGIEYRDAYLRDNDARFVFGFVRSAIEAGAAVANYVDLVDAQRSDGHWQLGLADLESGERLELKARTIVNAAGPYVDGLNSAWGVTTEHRIVYSKGIHLIVPRLTTTEHQRVLAFFDDSGRLFYVIPMGIRSVIGTTDTRTDDPRAGVTDDDRAFLLDQINKRLDLPKPLTTDDVIAERCGVRPLVVPNSGGDRTDVDWTSLSRKHEIEVDRARSVISIFGGKLTDCLNVGEEVADAVEDLGLPLEKDTGTWYGEPTSETRDVFYRQARLMRLDDLRVRPDVEPLSDRLWRRYGRRAFAMLEAIRSDPSMGEDIFGGTDYLRVELYLAASTEMVTRLEDFMRRRSKIEQVVPNADLGDTEGLREVCDILFGDEAEAKLNEFLAGPYGQPGPGQSVAAPSAAHTSDVRSD</sequence>
<dbReference type="InterPro" id="IPR000447">
    <property type="entry name" value="G3P_DH_FAD-dep"/>
</dbReference>
<keyword evidence="3" id="KW-0285">Flavoprotein</keyword>
<gene>
    <name evidence="9" type="ORF">IPN02_07310</name>
</gene>
<comment type="similarity">
    <text evidence="2">Belongs to the FAD-dependent glycerol-3-phosphate dehydrogenase family.</text>
</comment>
<dbReference type="SUPFAM" id="SSF51905">
    <property type="entry name" value="FAD/NAD(P)-binding domain"/>
    <property type="match status" value="1"/>
</dbReference>
<dbReference type="AlphaFoldDB" id="A0A936NAG3"/>
<dbReference type="Pfam" id="PF01266">
    <property type="entry name" value="DAO"/>
    <property type="match status" value="1"/>
</dbReference>
<dbReference type="PANTHER" id="PTHR11985">
    <property type="entry name" value="GLYCEROL-3-PHOSPHATE DEHYDROGENASE"/>
    <property type="match status" value="1"/>
</dbReference>
<dbReference type="PRINTS" id="PR01001">
    <property type="entry name" value="FADG3PDH"/>
</dbReference>
<name>A0A936NAG3_9ACTN</name>
<dbReference type="Gene3D" id="3.30.9.10">
    <property type="entry name" value="D-Amino Acid Oxidase, subunit A, domain 2"/>
    <property type="match status" value="1"/>
</dbReference>
<evidence type="ECO:0000256" key="4">
    <source>
        <dbReference type="ARBA" id="ARBA00022827"/>
    </source>
</evidence>
<proteinExistence type="inferred from homology"/>
<dbReference type="InterPro" id="IPR031656">
    <property type="entry name" value="DAO_C"/>
</dbReference>
<dbReference type="Gene3D" id="3.50.50.60">
    <property type="entry name" value="FAD/NAD(P)-binding domain"/>
    <property type="match status" value="1"/>
</dbReference>
<evidence type="ECO:0000256" key="6">
    <source>
        <dbReference type="SAM" id="MobiDB-lite"/>
    </source>
</evidence>
<dbReference type="InterPro" id="IPR036188">
    <property type="entry name" value="FAD/NAD-bd_sf"/>
</dbReference>
<evidence type="ECO:0000313" key="10">
    <source>
        <dbReference type="Proteomes" id="UP000727993"/>
    </source>
</evidence>
<comment type="cofactor">
    <cofactor evidence="1">
        <name>FAD</name>
        <dbReference type="ChEBI" id="CHEBI:57692"/>
    </cofactor>
</comment>
<feature type="region of interest" description="Disordered" evidence="6">
    <location>
        <begin position="537"/>
        <end position="562"/>
    </location>
</feature>
<dbReference type="GO" id="GO:0046168">
    <property type="term" value="P:glycerol-3-phosphate catabolic process"/>
    <property type="evidence" value="ECO:0007669"/>
    <property type="project" value="TreeGrafter"/>
</dbReference>
<evidence type="ECO:0000256" key="2">
    <source>
        <dbReference type="ARBA" id="ARBA00007330"/>
    </source>
</evidence>
<keyword evidence="4" id="KW-0274">FAD</keyword>
<feature type="domain" description="FAD dependent oxidoreductase" evidence="7">
    <location>
        <begin position="17"/>
        <end position="342"/>
    </location>
</feature>
<dbReference type="Pfam" id="PF16901">
    <property type="entry name" value="DAO_C"/>
    <property type="match status" value="1"/>
</dbReference>
<keyword evidence="5" id="KW-0560">Oxidoreductase</keyword>
<evidence type="ECO:0000259" key="8">
    <source>
        <dbReference type="Pfam" id="PF16901"/>
    </source>
</evidence>
<organism evidence="9 10">
    <name type="scientific">Candidatus Neomicrothrix subdominans</name>
    <dbReference type="NCBI Taxonomy" id="2954438"/>
    <lineage>
        <taxon>Bacteria</taxon>
        <taxon>Bacillati</taxon>
        <taxon>Actinomycetota</taxon>
        <taxon>Acidimicrobiia</taxon>
        <taxon>Acidimicrobiales</taxon>
        <taxon>Microthrixaceae</taxon>
        <taxon>Candidatus Neomicrothrix</taxon>
    </lineage>
</organism>
<dbReference type="EMBL" id="JADJZA010000003">
    <property type="protein sequence ID" value="MBK9296642.1"/>
    <property type="molecule type" value="Genomic_DNA"/>
</dbReference>